<name>A0A1Z4LRE9_9CYAN</name>
<reference evidence="2 3" key="1">
    <citation type="submission" date="2017-06" db="EMBL/GenBank/DDBJ databases">
        <title>Genome sequencing of cyanobaciteial culture collection at National Institute for Environmental Studies (NIES).</title>
        <authorList>
            <person name="Hirose Y."/>
            <person name="Shimura Y."/>
            <person name="Fujisawa T."/>
            <person name="Nakamura Y."/>
            <person name="Kawachi M."/>
        </authorList>
    </citation>
    <scope>NUCLEOTIDE SEQUENCE [LARGE SCALE GENOMIC DNA]</scope>
    <source>
        <strain evidence="2 3">NIES-267</strain>
    </source>
</reference>
<protein>
    <submittedName>
        <fullName evidence="2">Uncharacterized protein</fullName>
    </submittedName>
</protein>
<keyword evidence="3" id="KW-1185">Reference proteome</keyword>
<dbReference type="OrthoDB" id="484274at2"/>
<keyword evidence="1" id="KW-0472">Membrane</keyword>
<proteinExistence type="predicted"/>
<evidence type="ECO:0000313" key="2">
    <source>
        <dbReference type="EMBL" id="BAY83741.1"/>
    </source>
</evidence>
<dbReference type="AlphaFoldDB" id="A0A1Z4LRE9"/>
<gene>
    <name evidence="2" type="ORF">NIES267_32320</name>
</gene>
<dbReference type="EMBL" id="AP018227">
    <property type="protein sequence ID" value="BAY83741.1"/>
    <property type="molecule type" value="Genomic_DNA"/>
</dbReference>
<accession>A0A1Z4LRE9</accession>
<feature type="transmembrane region" description="Helical" evidence="1">
    <location>
        <begin position="157"/>
        <end position="177"/>
    </location>
</feature>
<keyword evidence="1" id="KW-1133">Transmembrane helix</keyword>
<sequence>MHTQIQASDDLTEVSTLKNKEEEKMHDVLLLLENLSCREEASIIAIIDCLYDIGYVNLINQKFRSRTLNGSLKLIARLSKPAFKIIAWRWYKSNCPKLIVKWLRKQVSFEPKTKIKQAAEIQAAPKPEPSKPLDSAYLVKLENQNHEVKYLRSQVRMLTSIVIALTAVFGGSVLWFASSERSNFQNVQQKQNKIRVLETSNDEPLANGKGN</sequence>
<evidence type="ECO:0000256" key="1">
    <source>
        <dbReference type="SAM" id="Phobius"/>
    </source>
</evidence>
<keyword evidence="1" id="KW-0812">Transmembrane</keyword>
<evidence type="ECO:0000313" key="3">
    <source>
        <dbReference type="Proteomes" id="UP000218418"/>
    </source>
</evidence>
<dbReference type="Proteomes" id="UP000218418">
    <property type="component" value="Chromosome"/>
</dbReference>
<organism evidence="2 3">
    <name type="scientific">Calothrix parasitica NIES-267</name>
    <dbReference type="NCBI Taxonomy" id="1973488"/>
    <lineage>
        <taxon>Bacteria</taxon>
        <taxon>Bacillati</taxon>
        <taxon>Cyanobacteriota</taxon>
        <taxon>Cyanophyceae</taxon>
        <taxon>Nostocales</taxon>
        <taxon>Calotrichaceae</taxon>
        <taxon>Calothrix</taxon>
    </lineage>
</organism>